<protein>
    <recommendedName>
        <fullName evidence="4">Zinc finger GRF-type domain-containing protein</fullName>
    </recommendedName>
</protein>
<evidence type="ECO:0000313" key="2">
    <source>
        <dbReference type="EMBL" id="KAG5414678.1"/>
    </source>
</evidence>
<sequence>NRASLVNLCETSSTHVEPPDWLDGVLGFATREAILVARAIERSFVHKIEEGVSLDRSQMDPAEEIRHSKKQRENCNMLWFVQDSQYGIPRRCACGGKIIDEVLRKEDYDSQPGKRYFTCINYEDDGLHYSHPWVVGVQEEIERMRKRLEDAEEEIKGVWNLKFQIQTLPEQVRSLTVQVATLEKVCFD</sequence>
<keyword evidence="1" id="KW-0175">Coiled coil</keyword>
<evidence type="ECO:0008006" key="4">
    <source>
        <dbReference type="Google" id="ProtNLM"/>
    </source>
</evidence>
<organism evidence="2 3">
    <name type="scientific">Brassica rapa subsp. trilocularis</name>
    <dbReference type="NCBI Taxonomy" id="1813537"/>
    <lineage>
        <taxon>Eukaryota</taxon>
        <taxon>Viridiplantae</taxon>
        <taxon>Streptophyta</taxon>
        <taxon>Embryophyta</taxon>
        <taxon>Tracheophyta</taxon>
        <taxon>Spermatophyta</taxon>
        <taxon>Magnoliopsida</taxon>
        <taxon>eudicotyledons</taxon>
        <taxon>Gunneridae</taxon>
        <taxon>Pentapetalae</taxon>
        <taxon>rosids</taxon>
        <taxon>malvids</taxon>
        <taxon>Brassicales</taxon>
        <taxon>Brassicaceae</taxon>
        <taxon>Brassiceae</taxon>
        <taxon>Brassica</taxon>
    </lineage>
</organism>
<accession>A0ABQ7NV02</accession>
<feature type="non-terminal residue" evidence="2">
    <location>
        <position position="1"/>
    </location>
</feature>
<evidence type="ECO:0000256" key="1">
    <source>
        <dbReference type="SAM" id="Coils"/>
    </source>
</evidence>
<comment type="caution">
    <text evidence="2">The sequence shown here is derived from an EMBL/GenBank/DDBJ whole genome shotgun (WGS) entry which is preliminary data.</text>
</comment>
<dbReference type="EMBL" id="JADBGQ010000001">
    <property type="protein sequence ID" value="KAG5414678.1"/>
    <property type="molecule type" value="Genomic_DNA"/>
</dbReference>
<reference evidence="2 3" key="1">
    <citation type="submission" date="2021-03" db="EMBL/GenBank/DDBJ databases">
        <authorList>
            <person name="King G.J."/>
            <person name="Bancroft I."/>
            <person name="Baten A."/>
            <person name="Bloomfield J."/>
            <person name="Borpatragohain P."/>
            <person name="He Z."/>
            <person name="Irish N."/>
            <person name="Irwin J."/>
            <person name="Liu K."/>
            <person name="Mauleon R.P."/>
            <person name="Moore J."/>
            <person name="Morris R."/>
            <person name="Ostergaard L."/>
            <person name="Wang B."/>
            <person name="Wells R."/>
        </authorList>
    </citation>
    <scope>NUCLEOTIDE SEQUENCE [LARGE SCALE GENOMIC DNA]</scope>
    <source>
        <strain evidence="2">R-o-18</strain>
        <tissue evidence="2">Leaf</tissue>
    </source>
</reference>
<name>A0ABQ7NV02_BRACM</name>
<proteinExistence type="predicted"/>
<gene>
    <name evidence="2" type="primary">A01p038970.1_BraROA</name>
    <name evidence="2" type="ORF">IGI04_002245</name>
</gene>
<dbReference type="Proteomes" id="UP000823674">
    <property type="component" value="Chromosome A01"/>
</dbReference>
<keyword evidence="3" id="KW-1185">Reference proteome</keyword>
<feature type="coiled-coil region" evidence="1">
    <location>
        <begin position="134"/>
        <end position="161"/>
    </location>
</feature>
<evidence type="ECO:0000313" key="3">
    <source>
        <dbReference type="Proteomes" id="UP000823674"/>
    </source>
</evidence>